<proteinExistence type="predicted"/>
<evidence type="ECO:0000313" key="3">
    <source>
        <dbReference type="EMBL" id="KAE8100416.1"/>
    </source>
</evidence>
<dbReference type="AlphaFoldDB" id="A0A5N6RQ00"/>
<dbReference type="PANTHER" id="PTHR33681:SF13">
    <property type="entry name" value="ALGINATE LYASE 2 DOMAIN-CONTAINING PROTEIN"/>
    <property type="match status" value="1"/>
</dbReference>
<evidence type="ECO:0000313" key="4">
    <source>
        <dbReference type="Proteomes" id="UP000327013"/>
    </source>
</evidence>
<keyword evidence="1" id="KW-0732">Signal</keyword>
<feature type="signal peptide" evidence="1">
    <location>
        <begin position="1"/>
        <end position="21"/>
    </location>
</feature>
<organism evidence="3 4">
    <name type="scientific">Carpinus fangiana</name>
    <dbReference type="NCBI Taxonomy" id="176857"/>
    <lineage>
        <taxon>Eukaryota</taxon>
        <taxon>Viridiplantae</taxon>
        <taxon>Streptophyta</taxon>
        <taxon>Embryophyta</taxon>
        <taxon>Tracheophyta</taxon>
        <taxon>Spermatophyta</taxon>
        <taxon>Magnoliopsida</taxon>
        <taxon>eudicotyledons</taxon>
        <taxon>Gunneridae</taxon>
        <taxon>Pentapetalae</taxon>
        <taxon>rosids</taxon>
        <taxon>fabids</taxon>
        <taxon>Fagales</taxon>
        <taxon>Betulaceae</taxon>
        <taxon>Carpinus</taxon>
    </lineage>
</organism>
<dbReference type="SUPFAM" id="SSF49899">
    <property type="entry name" value="Concanavalin A-like lectins/glucanases"/>
    <property type="match status" value="1"/>
</dbReference>
<reference evidence="3 4" key="1">
    <citation type="submission" date="2019-06" db="EMBL/GenBank/DDBJ databases">
        <title>A chromosomal-level reference genome of Carpinus fangiana (Coryloideae, Betulaceae).</title>
        <authorList>
            <person name="Yang X."/>
            <person name="Wang Z."/>
            <person name="Zhang L."/>
            <person name="Hao G."/>
            <person name="Liu J."/>
            <person name="Yang Y."/>
        </authorList>
    </citation>
    <scope>NUCLEOTIDE SEQUENCE [LARGE SCALE GENOMIC DNA]</scope>
    <source>
        <strain evidence="3">Cfa_2016G</strain>
        <tissue evidence="3">Leaf</tissue>
    </source>
</reference>
<dbReference type="EMBL" id="CM017327">
    <property type="protein sequence ID" value="KAE8100416.1"/>
    <property type="molecule type" value="Genomic_DNA"/>
</dbReference>
<gene>
    <name evidence="3" type="ORF">FH972_018316</name>
</gene>
<protein>
    <recommendedName>
        <fullName evidence="2">Alginate lyase 2 domain-containing protein</fullName>
    </recommendedName>
</protein>
<feature type="domain" description="Alginate lyase 2" evidence="2">
    <location>
        <begin position="41"/>
        <end position="215"/>
    </location>
</feature>
<dbReference type="Pfam" id="PF08787">
    <property type="entry name" value="Alginate_lyase2"/>
    <property type="match status" value="1"/>
</dbReference>
<accession>A0A5N6RQ00</accession>
<sequence length="217" mass="24390">MNSSFCYSVLLVLFLVSSFEPQPLCGADPTDGFTPVPLTDNNLQLQRPYNVPLQDRYSNKNGVRTLWVYSNDKPFKPDSPTKPRTEIRIAGHDYSSGVWQFEGNAFVPKGTTGVAIAQILGAAEGATTMQLRMYNGDLKYYNSELVASNMYDKWFRVNIIHDVNGGKVTVFIDGVQKYVGKDKGKATNMYFKCGVYTQVGSSNYMESRWKGIKLFKK</sequence>
<dbReference type="InterPro" id="IPR013320">
    <property type="entry name" value="ConA-like_dom_sf"/>
</dbReference>
<evidence type="ECO:0000259" key="2">
    <source>
        <dbReference type="Pfam" id="PF08787"/>
    </source>
</evidence>
<dbReference type="Gene3D" id="2.60.120.200">
    <property type="match status" value="1"/>
</dbReference>
<evidence type="ECO:0000256" key="1">
    <source>
        <dbReference type="SAM" id="SignalP"/>
    </source>
</evidence>
<dbReference type="OrthoDB" id="4221926at2759"/>
<dbReference type="PANTHER" id="PTHR33681">
    <property type="entry name" value="BINDING PROTEIN, PUTATIVE, EXPRESSED-RELATED"/>
    <property type="match status" value="1"/>
</dbReference>
<dbReference type="InterPro" id="IPR014895">
    <property type="entry name" value="Alginate_lyase_2"/>
</dbReference>
<name>A0A5N6RQ00_9ROSI</name>
<feature type="chain" id="PRO_5024407129" description="Alginate lyase 2 domain-containing protein" evidence="1">
    <location>
        <begin position="22"/>
        <end position="217"/>
    </location>
</feature>
<dbReference type="Proteomes" id="UP000327013">
    <property type="component" value="Chromosome 7"/>
</dbReference>
<keyword evidence="4" id="KW-1185">Reference proteome</keyword>